<evidence type="ECO:0000256" key="4">
    <source>
        <dbReference type="HAMAP-Rule" id="MF_01970"/>
    </source>
</evidence>
<comment type="function">
    <text evidence="4 6">Catalyzes the cleavage of L-kynurenine (L-Kyn) and L-3-hydroxykynurenine (L-3OHKyn) into anthranilic acid (AA) and 3-hydroxyanthranilic acid (3-OHAA), respectively.</text>
</comment>
<evidence type="ECO:0000256" key="2">
    <source>
        <dbReference type="ARBA" id="ARBA00022801"/>
    </source>
</evidence>
<evidence type="ECO:0000313" key="8">
    <source>
        <dbReference type="Proteomes" id="UP000658258"/>
    </source>
</evidence>
<evidence type="ECO:0000256" key="3">
    <source>
        <dbReference type="ARBA" id="ARBA00022898"/>
    </source>
</evidence>
<dbReference type="InterPro" id="IPR015422">
    <property type="entry name" value="PyrdxlP-dep_Trfase_small"/>
</dbReference>
<dbReference type="Gene3D" id="3.40.640.10">
    <property type="entry name" value="Type I PLP-dependent aspartate aminotransferase-like (Major domain)"/>
    <property type="match status" value="1"/>
</dbReference>
<comment type="caution">
    <text evidence="7">The sequence shown here is derived from an EMBL/GenBank/DDBJ whole genome shotgun (WGS) entry which is preliminary data.</text>
</comment>
<evidence type="ECO:0000256" key="1">
    <source>
        <dbReference type="ARBA" id="ARBA00022642"/>
    </source>
</evidence>
<dbReference type="SUPFAM" id="SSF53383">
    <property type="entry name" value="PLP-dependent transferases"/>
    <property type="match status" value="1"/>
</dbReference>
<dbReference type="InterPro" id="IPR015421">
    <property type="entry name" value="PyrdxlP-dep_Trfase_major"/>
</dbReference>
<name>A0ABQ3I4L1_9BACT</name>
<dbReference type="HAMAP" id="MF_01970">
    <property type="entry name" value="Kynureninase"/>
    <property type="match status" value="1"/>
</dbReference>
<evidence type="ECO:0000256" key="5">
    <source>
        <dbReference type="NCBIfam" id="TIGR01814"/>
    </source>
</evidence>
<feature type="binding site" evidence="4">
    <location>
        <position position="244"/>
    </location>
    <ligand>
        <name>pyridoxal 5'-phosphate</name>
        <dbReference type="ChEBI" id="CHEBI:597326"/>
    </ligand>
</feature>
<dbReference type="Gene3D" id="3.90.1150.10">
    <property type="entry name" value="Aspartate Aminotransferase, domain 1"/>
    <property type="match status" value="1"/>
</dbReference>
<reference evidence="8" key="1">
    <citation type="journal article" date="2019" name="Int. J. Syst. Evol. Microbiol.">
        <title>The Global Catalogue of Microorganisms (GCM) 10K type strain sequencing project: providing services to taxonomists for standard genome sequencing and annotation.</title>
        <authorList>
            <consortium name="The Broad Institute Genomics Platform"/>
            <consortium name="The Broad Institute Genome Sequencing Center for Infectious Disease"/>
            <person name="Wu L."/>
            <person name="Ma J."/>
        </authorList>
    </citation>
    <scope>NUCLEOTIDE SEQUENCE [LARGE SCALE GENOMIC DNA]</scope>
    <source>
        <strain evidence="8">CGMCC 1.15111</strain>
    </source>
</reference>
<comment type="subunit">
    <text evidence="4 6">Homodimer.</text>
</comment>
<comment type="caution">
    <text evidence="4">Lacks conserved residue(s) required for the propagation of feature annotation.</text>
</comment>
<feature type="binding site" evidence="4">
    <location>
        <position position="275"/>
    </location>
    <ligand>
        <name>pyridoxal 5'-phosphate</name>
        <dbReference type="ChEBI" id="CHEBI:597326"/>
    </ligand>
</feature>
<dbReference type="NCBIfam" id="TIGR01814">
    <property type="entry name" value="kynureninase"/>
    <property type="match status" value="1"/>
</dbReference>
<dbReference type="Proteomes" id="UP000658258">
    <property type="component" value="Unassembled WGS sequence"/>
</dbReference>
<feature type="binding site" evidence="4">
    <location>
        <position position="303"/>
    </location>
    <ligand>
        <name>pyridoxal 5'-phosphate</name>
        <dbReference type="ChEBI" id="CHEBI:597326"/>
    </ligand>
</feature>
<protein>
    <recommendedName>
        <fullName evidence="4 5">Kynureninase</fullName>
        <ecNumber evidence="4 5">3.7.1.3</ecNumber>
    </recommendedName>
    <alternativeName>
        <fullName evidence="4">L-kynurenine hydrolase</fullName>
    </alternativeName>
</protein>
<comment type="catalytic activity">
    <reaction evidence="4 6">
        <text>L-kynurenine + H2O = anthranilate + L-alanine + H(+)</text>
        <dbReference type="Rhea" id="RHEA:16813"/>
        <dbReference type="ChEBI" id="CHEBI:15377"/>
        <dbReference type="ChEBI" id="CHEBI:15378"/>
        <dbReference type="ChEBI" id="CHEBI:16567"/>
        <dbReference type="ChEBI" id="CHEBI:57959"/>
        <dbReference type="ChEBI" id="CHEBI:57972"/>
        <dbReference type="EC" id="3.7.1.3"/>
    </reaction>
</comment>
<sequence length="428" mass="48765">MIYENSLAFAQEADKNDPLREWRNEFHFPQIKGKDAYYFTGNSLGLQPKQARTFVEAEMKKWETYGVEGHFVPKERPWLKFHEASKAALAKIVGAKPLEVVCMNNLSVNLHLLMVSFFRPTKKRFKVICEAGAFPSDQYMFESQLKFHGLNPAEALIEVAPRTGEQTLRTEDIISTIEQNADELALVLFGGLQYYTGQLFDMPAITKAGHKAGAFVGFDLAHAAGNVPLHLHEWDVDFATWCSYKYLNSGPGNVSGIFVHERFAYDKDLPRFAGWWGHNEQERFLMEKGFDPMPGADGWQLSNVNVISTAAHLASLQLFEQVGMEALREKSLKLTGFLEYIIDELSGEDKLFEIITPRNPQERGAQLSIYFHRNGKLMFDYLVEEGVIGDWREPNVIRIAPAPMYNSFEDVYHFGRLLKEAIKKYADA</sequence>
<dbReference type="EMBL" id="BNAG01000001">
    <property type="protein sequence ID" value="GHE57243.1"/>
    <property type="molecule type" value="Genomic_DNA"/>
</dbReference>
<comment type="similarity">
    <text evidence="4 6">Belongs to the kynureninase family.</text>
</comment>
<proteinExistence type="inferred from homology"/>
<organism evidence="7 8">
    <name type="scientific">Roseivirga thermotolerans</name>
    <dbReference type="NCBI Taxonomy" id="1758176"/>
    <lineage>
        <taxon>Bacteria</taxon>
        <taxon>Pseudomonadati</taxon>
        <taxon>Bacteroidota</taxon>
        <taxon>Cytophagia</taxon>
        <taxon>Cytophagales</taxon>
        <taxon>Roseivirgaceae</taxon>
        <taxon>Roseivirga</taxon>
    </lineage>
</organism>
<feature type="binding site" evidence="4">
    <location>
        <position position="107"/>
    </location>
    <ligand>
        <name>pyridoxal 5'-phosphate</name>
        <dbReference type="ChEBI" id="CHEBI:597326"/>
    </ligand>
</feature>
<keyword evidence="3 4" id="KW-0663">Pyridoxal phosphate</keyword>
<feature type="binding site" evidence="4">
    <location>
        <position position="106"/>
    </location>
    <ligand>
        <name>pyridoxal 5'-phosphate</name>
        <dbReference type="ChEBI" id="CHEBI:597326"/>
    </ligand>
</feature>
<evidence type="ECO:0000256" key="6">
    <source>
        <dbReference type="PIRNR" id="PIRNR038800"/>
    </source>
</evidence>
<evidence type="ECO:0000313" key="7">
    <source>
        <dbReference type="EMBL" id="GHE57243.1"/>
    </source>
</evidence>
<dbReference type="InterPro" id="IPR010111">
    <property type="entry name" value="Kynureninase"/>
</dbReference>
<comment type="pathway">
    <text evidence="4 6">Cofactor biosynthesis; NAD(+) biosynthesis; quinolinate from L-kynurenine: step 2/3.</text>
</comment>
<dbReference type="PIRSF" id="PIRSF038800">
    <property type="entry name" value="KYNU"/>
    <property type="match status" value="1"/>
</dbReference>
<accession>A0ABQ3I4L1</accession>
<feature type="binding site" evidence="4">
    <location>
        <position position="219"/>
    </location>
    <ligand>
        <name>pyridoxal 5'-phosphate</name>
        <dbReference type="ChEBI" id="CHEBI:597326"/>
    </ligand>
</feature>
<gene>
    <name evidence="4 7" type="primary">kynU</name>
    <name evidence="7" type="ORF">GCM10011340_10350</name>
</gene>
<dbReference type="InterPro" id="IPR015424">
    <property type="entry name" value="PyrdxlP-dep_Trfase"/>
</dbReference>
<comment type="pathway">
    <text evidence="4 6">Amino-acid degradation; L-kynurenine degradation; L-alanine and anthranilate from L-kynurenine: step 1/1.</text>
</comment>
<comment type="catalytic activity">
    <reaction evidence="6">
        <text>3-hydroxy-L-kynurenine + H2O = 3-hydroxyanthranilate + L-alanine + H(+)</text>
        <dbReference type="Rhea" id="RHEA:25143"/>
        <dbReference type="ChEBI" id="CHEBI:15377"/>
        <dbReference type="ChEBI" id="CHEBI:15378"/>
        <dbReference type="ChEBI" id="CHEBI:36559"/>
        <dbReference type="ChEBI" id="CHEBI:57972"/>
        <dbReference type="ChEBI" id="CHEBI:58125"/>
        <dbReference type="EC" id="3.7.1.3"/>
    </reaction>
</comment>
<feature type="modified residue" description="N6-(pyridoxal phosphate)lysine" evidence="4">
    <location>
        <position position="245"/>
    </location>
</feature>
<keyword evidence="1 4" id="KW-0662">Pyridine nucleotide biosynthesis</keyword>
<keyword evidence="2 4" id="KW-0378">Hydrolase</keyword>
<dbReference type="EC" id="3.7.1.3" evidence="4 5"/>
<dbReference type="RefSeq" id="WP_189629120.1">
    <property type="nucleotide sequence ID" value="NZ_BNAG01000001.1"/>
</dbReference>
<dbReference type="PANTHER" id="PTHR14084:SF0">
    <property type="entry name" value="KYNURENINASE"/>
    <property type="match status" value="1"/>
</dbReference>
<comment type="cofactor">
    <cofactor evidence="4 6">
        <name>pyridoxal 5'-phosphate</name>
        <dbReference type="ChEBI" id="CHEBI:597326"/>
    </cofactor>
</comment>
<feature type="binding site" evidence="4">
    <location>
        <begin position="134"/>
        <end position="137"/>
    </location>
    <ligand>
        <name>pyridoxal 5'-phosphate</name>
        <dbReference type="ChEBI" id="CHEBI:597326"/>
    </ligand>
</feature>
<keyword evidence="8" id="KW-1185">Reference proteome</keyword>
<dbReference type="PANTHER" id="PTHR14084">
    <property type="entry name" value="KYNURENINASE"/>
    <property type="match status" value="1"/>
</dbReference>
<feature type="binding site" evidence="4">
    <location>
        <position position="222"/>
    </location>
    <ligand>
        <name>pyridoxal 5'-phosphate</name>
        <dbReference type="ChEBI" id="CHEBI:597326"/>
    </ligand>
</feature>
<dbReference type="Pfam" id="PF22580">
    <property type="entry name" value="KYNU_C"/>
    <property type="match status" value="1"/>
</dbReference>